<sequence>MRLHRWKSRWTFPALPKPPSVPMRGLEGLETRPSPYRWSLRVRMRLHRWKSHWTFPAVPQPPSPTVHNLYILRCAPHPCTWMCPQEHIPRGQSWRTTPLLPLAAPLLQN</sequence>
<dbReference type="Proteomes" id="UP001162483">
    <property type="component" value="Unassembled WGS sequence"/>
</dbReference>
<organism evidence="1 2">
    <name type="scientific">Staurois parvus</name>
    <dbReference type="NCBI Taxonomy" id="386267"/>
    <lineage>
        <taxon>Eukaryota</taxon>
        <taxon>Metazoa</taxon>
        <taxon>Chordata</taxon>
        <taxon>Craniata</taxon>
        <taxon>Vertebrata</taxon>
        <taxon>Euteleostomi</taxon>
        <taxon>Amphibia</taxon>
        <taxon>Batrachia</taxon>
        <taxon>Anura</taxon>
        <taxon>Neobatrachia</taxon>
        <taxon>Ranoidea</taxon>
        <taxon>Ranidae</taxon>
        <taxon>Staurois</taxon>
    </lineage>
</organism>
<dbReference type="EMBL" id="CATNWA010015098">
    <property type="protein sequence ID" value="CAI9579480.1"/>
    <property type="molecule type" value="Genomic_DNA"/>
</dbReference>
<proteinExistence type="predicted"/>
<gene>
    <name evidence="1" type="ORF">SPARVUS_LOCUS9080489</name>
</gene>
<reference evidence="1" key="1">
    <citation type="submission" date="2023-05" db="EMBL/GenBank/DDBJ databases">
        <authorList>
            <person name="Stuckert A."/>
        </authorList>
    </citation>
    <scope>NUCLEOTIDE SEQUENCE</scope>
</reference>
<accession>A0ABN9E5X6</accession>
<evidence type="ECO:0000313" key="2">
    <source>
        <dbReference type="Proteomes" id="UP001162483"/>
    </source>
</evidence>
<keyword evidence="2" id="KW-1185">Reference proteome</keyword>
<protein>
    <submittedName>
        <fullName evidence="1">Uncharacterized protein</fullName>
    </submittedName>
</protein>
<evidence type="ECO:0000313" key="1">
    <source>
        <dbReference type="EMBL" id="CAI9579480.1"/>
    </source>
</evidence>
<comment type="caution">
    <text evidence="1">The sequence shown here is derived from an EMBL/GenBank/DDBJ whole genome shotgun (WGS) entry which is preliminary data.</text>
</comment>
<name>A0ABN9E5X6_9NEOB</name>